<feature type="transmembrane region" description="Helical" evidence="1">
    <location>
        <begin position="6"/>
        <end position="23"/>
    </location>
</feature>
<protein>
    <submittedName>
        <fullName evidence="2">Pro-sigmaK processing inhibitor BofA family protein</fullName>
    </submittedName>
</protein>
<dbReference type="RefSeq" id="WP_186982333.1">
    <property type="nucleotide sequence ID" value="NZ_JACOQH010000006.1"/>
</dbReference>
<dbReference type="Pfam" id="PF07441">
    <property type="entry name" value="BofA"/>
    <property type="match status" value="1"/>
</dbReference>
<dbReference type="InterPro" id="IPR010001">
    <property type="entry name" value="BofA"/>
</dbReference>
<evidence type="ECO:0000313" key="3">
    <source>
        <dbReference type="Proteomes" id="UP000621540"/>
    </source>
</evidence>
<keyword evidence="1" id="KW-1133">Transmembrane helix</keyword>
<name>A0ABR7IBF5_9FIRM</name>
<proteinExistence type="predicted"/>
<reference evidence="2 3" key="1">
    <citation type="submission" date="2020-08" db="EMBL/GenBank/DDBJ databases">
        <title>Genome public.</title>
        <authorList>
            <person name="Liu C."/>
            <person name="Sun Q."/>
        </authorList>
    </citation>
    <scope>NUCLEOTIDE SEQUENCE [LARGE SCALE GENOMIC DNA]</scope>
    <source>
        <strain evidence="2 3">BX0805</strain>
    </source>
</reference>
<feature type="transmembrane region" description="Helical" evidence="1">
    <location>
        <begin position="30"/>
        <end position="47"/>
    </location>
</feature>
<keyword evidence="1" id="KW-0472">Membrane</keyword>
<dbReference type="Proteomes" id="UP000621540">
    <property type="component" value="Unassembled WGS sequence"/>
</dbReference>
<sequence>MEQKYGAVIILSMCVVVLLIGMMKKKAEMILNFFVRMVVGLVCVYFLNSFLQANGVAVAVGINPLSAITLGSLGTGGFALLYGIAFCQFL</sequence>
<gene>
    <name evidence="2" type="ORF">H8Z76_09485</name>
</gene>
<keyword evidence="3" id="KW-1185">Reference proteome</keyword>
<evidence type="ECO:0000313" key="2">
    <source>
        <dbReference type="EMBL" id="MBC5754237.1"/>
    </source>
</evidence>
<dbReference type="EMBL" id="JACOQH010000006">
    <property type="protein sequence ID" value="MBC5754237.1"/>
    <property type="molecule type" value="Genomic_DNA"/>
</dbReference>
<feature type="transmembrane region" description="Helical" evidence="1">
    <location>
        <begin position="67"/>
        <end position="87"/>
    </location>
</feature>
<organism evidence="2 3">
    <name type="scientific">Roseburia yibonii</name>
    <dbReference type="NCBI Taxonomy" id="2763063"/>
    <lineage>
        <taxon>Bacteria</taxon>
        <taxon>Bacillati</taxon>
        <taxon>Bacillota</taxon>
        <taxon>Clostridia</taxon>
        <taxon>Lachnospirales</taxon>
        <taxon>Lachnospiraceae</taxon>
        <taxon>Roseburia</taxon>
    </lineage>
</organism>
<accession>A0ABR7IBF5</accession>
<comment type="caution">
    <text evidence="2">The sequence shown here is derived from an EMBL/GenBank/DDBJ whole genome shotgun (WGS) entry which is preliminary data.</text>
</comment>
<evidence type="ECO:0000256" key="1">
    <source>
        <dbReference type="SAM" id="Phobius"/>
    </source>
</evidence>
<keyword evidence="1" id="KW-0812">Transmembrane</keyword>